<evidence type="ECO:0000313" key="2">
    <source>
        <dbReference type="EMBL" id="NEU05428.1"/>
    </source>
</evidence>
<dbReference type="Proteomes" id="UP000481872">
    <property type="component" value="Unassembled WGS sequence"/>
</dbReference>
<protein>
    <submittedName>
        <fullName evidence="2">YtxH domain-containing protein</fullName>
    </submittedName>
</protein>
<comment type="caution">
    <text evidence="2">The sequence shown here is derived from an EMBL/GenBank/DDBJ whole genome shotgun (WGS) entry which is preliminary data.</text>
</comment>
<evidence type="ECO:0000313" key="3">
    <source>
        <dbReference type="Proteomes" id="UP000481872"/>
    </source>
</evidence>
<keyword evidence="3" id="KW-1185">Reference proteome</keyword>
<proteinExistence type="predicted"/>
<accession>A0A6M0H530</accession>
<dbReference type="RefSeq" id="WP_061995727.1">
    <property type="nucleotide sequence ID" value="NZ_JAAGPU010000020.1"/>
</dbReference>
<sequence length="134" mass="15096">MGMISKMQKRKKEEKKKAKRKQRGIAATTALIGSVIGVVGGILFAPKPGKETRKQIKDKAKSANETLKGNSIKIKDNVSEAKEKINAYLEEKKKPNFYVEKIEKCEDIECEDIECEEDICKEEACKDKVCESDI</sequence>
<organism evidence="2 3">
    <name type="scientific">Clostridium senegalense</name>
    <dbReference type="NCBI Taxonomy" id="1465809"/>
    <lineage>
        <taxon>Bacteria</taxon>
        <taxon>Bacillati</taxon>
        <taxon>Bacillota</taxon>
        <taxon>Clostridia</taxon>
        <taxon>Eubacteriales</taxon>
        <taxon>Clostridiaceae</taxon>
        <taxon>Clostridium</taxon>
    </lineage>
</organism>
<dbReference type="Pfam" id="PF12732">
    <property type="entry name" value="YtxH"/>
    <property type="match status" value="1"/>
</dbReference>
<dbReference type="InterPro" id="IPR024623">
    <property type="entry name" value="YtxH"/>
</dbReference>
<reference evidence="2 3" key="1">
    <citation type="submission" date="2020-02" db="EMBL/GenBank/DDBJ databases">
        <title>Genome assembly of a novel Clostridium senegalense strain.</title>
        <authorList>
            <person name="Gupta T.B."/>
            <person name="Jauregui R."/>
            <person name="Maclean P."/>
            <person name="Nawarathana A."/>
            <person name="Brightwell G."/>
        </authorList>
    </citation>
    <scope>NUCLEOTIDE SEQUENCE [LARGE SCALE GENOMIC DNA]</scope>
    <source>
        <strain evidence="2 3">AGRFS4</strain>
    </source>
</reference>
<evidence type="ECO:0000256" key="1">
    <source>
        <dbReference type="SAM" id="MobiDB-lite"/>
    </source>
</evidence>
<feature type="region of interest" description="Disordered" evidence="1">
    <location>
        <begin position="1"/>
        <end position="24"/>
    </location>
</feature>
<dbReference type="EMBL" id="JAAGPU010000020">
    <property type="protein sequence ID" value="NEU05428.1"/>
    <property type="molecule type" value="Genomic_DNA"/>
</dbReference>
<name>A0A6M0H530_9CLOT</name>
<dbReference type="AlphaFoldDB" id="A0A6M0H530"/>
<gene>
    <name evidence="2" type="ORF">G3M99_11285</name>
</gene>
<feature type="compositionally biased region" description="Basic residues" evidence="1">
    <location>
        <begin position="7"/>
        <end position="23"/>
    </location>
</feature>